<proteinExistence type="predicted"/>
<comment type="catalytic activity">
    <reaction evidence="1">
        <text>ATP + protein L-histidine = ADP + protein N-phospho-L-histidine.</text>
        <dbReference type="EC" id="2.7.13.3"/>
    </reaction>
</comment>
<dbReference type="SUPFAM" id="SSF47384">
    <property type="entry name" value="Homodimeric domain of signal transducing histidine kinase"/>
    <property type="match status" value="1"/>
</dbReference>
<dbReference type="InterPro" id="IPR003594">
    <property type="entry name" value="HATPase_dom"/>
</dbReference>
<dbReference type="InterPro" id="IPR005467">
    <property type="entry name" value="His_kinase_dom"/>
</dbReference>
<dbReference type="EC" id="2.7.13.3" evidence="2"/>
<dbReference type="Pfam" id="PF02895">
    <property type="entry name" value="H-kinase_dim"/>
    <property type="match status" value="1"/>
</dbReference>
<dbReference type="Gene3D" id="3.30.565.10">
    <property type="entry name" value="Histidine kinase-like ATPase, C-terminal domain"/>
    <property type="match status" value="1"/>
</dbReference>
<feature type="domain" description="CheW-like" evidence="14">
    <location>
        <begin position="436"/>
        <end position="577"/>
    </location>
</feature>
<protein>
    <recommendedName>
        <fullName evidence="3">Chemotaxis protein CheA</fullName>
        <ecNumber evidence="2">2.7.13.3</ecNumber>
    </recommendedName>
</protein>
<dbReference type="PANTHER" id="PTHR43395">
    <property type="entry name" value="SENSOR HISTIDINE KINASE CHEA"/>
    <property type="match status" value="1"/>
</dbReference>
<dbReference type="SMART" id="SM00448">
    <property type="entry name" value="REC"/>
    <property type="match status" value="1"/>
</dbReference>
<dbReference type="SMART" id="SM00387">
    <property type="entry name" value="HATPase_c"/>
    <property type="match status" value="1"/>
</dbReference>
<evidence type="ECO:0000259" key="12">
    <source>
        <dbReference type="PROSITE" id="PS50109"/>
    </source>
</evidence>
<dbReference type="SUPFAM" id="SSF47226">
    <property type="entry name" value="Histidine-containing phosphotransfer domain, HPT domain"/>
    <property type="match status" value="1"/>
</dbReference>
<dbReference type="InterPro" id="IPR036641">
    <property type="entry name" value="HPT_dom_sf"/>
</dbReference>
<dbReference type="Pfam" id="PF01584">
    <property type="entry name" value="CheW"/>
    <property type="match status" value="1"/>
</dbReference>
<feature type="modified residue" description="4-aspartylphosphate" evidence="11">
    <location>
        <position position="645"/>
    </location>
</feature>
<gene>
    <name evidence="16" type="ORF">EHN07_11205</name>
</gene>
<keyword evidence="8" id="KW-0902">Two-component regulatory system</keyword>
<evidence type="ECO:0000256" key="9">
    <source>
        <dbReference type="ARBA" id="ARBA00035100"/>
    </source>
</evidence>
<dbReference type="PANTHER" id="PTHR43395:SF1">
    <property type="entry name" value="CHEMOTAXIS PROTEIN CHEA"/>
    <property type="match status" value="1"/>
</dbReference>
<comment type="function">
    <text evidence="9">Involved in the transmission of sensory signals from the chemoreceptors to the flagellar motors. CheA is autophosphorylated; it can transfer its phosphate group to either CheB or CheY.</text>
</comment>
<dbReference type="Pfam" id="PF01627">
    <property type="entry name" value="Hpt"/>
    <property type="match status" value="1"/>
</dbReference>
<dbReference type="OrthoDB" id="9803176at2"/>
<dbReference type="PROSITE" id="PS50109">
    <property type="entry name" value="HIS_KIN"/>
    <property type="match status" value="1"/>
</dbReference>
<feature type="domain" description="HPt" evidence="15">
    <location>
        <begin position="1"/>
        <end position="105"/>
    </location>
</feature>
<feature type="domain" description="Response regulatory" evidence="13">
    <location>
        <begin position="596"/>
        <end position="712"/>
    </location>
</feature>
<dbReference type="InterPro" id="IPR036097">
    <property type="entry name" value="HisK_dim/P_sf"/>
</dbReference>
<evidence type="ECO:0000256" key="8">
    <source>
        <dbReference type="ARBA" id="ARBA00023012"/>
    </source>
</evidence>
<evidence type="ECO:0000313" key="17">
    <source>
        <dbReference type="Proteomes" id="UP000268615"/>
    </source>
</evidence>
<reference evidence="16 17" key="1">
    <citation type="submission" date="2018-11" db="EMBL/GenBank/DDBJ databases">
        <title>Draft genome sequence of Buttiauxella warmboldiae CCUG 35512.</title>
        <authorList>
            <person name="Salva-Serra F."/>
            <person name="Marathe N."/>
            <person name="Moore E."/>
            <person name="Svensson L."/>
            <person name="Engstrom-Jakobsson H."/>
        </authorList>
    </citation>
    <scope>NUCLEOTIDE SEQUENCE [LARGE SCALE GENOMIC DNA]</scope>
    <source>
        <strain evidence="16 17">CCUG 35512</strain>
    </source>
</reference>
<dbReference type="EMBL" id="RPOH01000040">
    <property type="protein sequence ID" value="RPH27259.1"/>
    <property type="molecule type" value="Genomic_DNA"/>
</dbReference>
<dbReference type="GO" id="GO:0005737">
    <property type="term" value="C:cytoplasm"/>
    <property type="evidence" value="ECO:0007669"/>
    <property type="project" value="InterPro"/>
</dbReference>
<accession>A0A3N5DY22</accession>
<dbReference type="InterPro" id="IPR036890">
    <property type="entry name" value="HATPase_C_sf"/>
</dbReference>
<dbReference type="SMART" id="SM00260">
    <property type="entry name" value="CheW"/>
    <property type="match status" value="1"/>
</dbReference>
<dbReference type="FunFam" id="3.30.565.10:FF:000016">
    <property type="entry name" value="Chemotaxis protein CheA, putative"/>
    <property type="match status" value="1"/>
</dbReference>
<dbReference type="Pfam" id="PF00072">
    <property type="entry name" value="Response_reg"/>
    <property type="match status" value="1"/>
</dbReference>
<evidence type="ECO:0000256" key="2">
    <source>
        <dbReference type="ARBA" id="ARBA00012438"/>
    </source>
</evidence>
<dbReference type="InterPro" id="IPR036061">
    <property type="entry name" value="CheW-like_dom_sf"/>
</dbReference>
<feature type="modified residue" description="Phosphohistidine" evidence="10">
    <location>
        <position position="48"/>
    </location>
</feature>
<dbReference type="Gene3D" id="1.20.120.160">
    <property type="entry name" value="HPT domain"/>
    <property type="match status" value="1"/>
</dbReference>
<dbReference type="InterPro" id="IPR051315">
    <property type="entry name" value="Bact_Chemotaxis_CheA"/>
</dbReference>
<dbReference type="AlphaFoldDB" id="A0A3N5DY22"/>
<dbReference type="GO" id="GO:0006935">
    <property type="term" value="P:chemotaxis"/>
    <property type="evidence" value="ECO:0007669"/>
    <property type="project" value="UniProtKB-KW"/>
</dbReference>
<dbReference type="InterPro" id="IPR008207">
    <property type="entry name" value="Sig_transdc_His_kin_Hpt_dom"/>
</dbReference>
<dbReference type="InterPro" id="IPR001789">
    <property type="entry name" value="Sig_transdc_resp-reg_receiver"/>
</dbReference>
<evidence type="ECO:0000313" key="16">
    <source>
        <dbReference type="EMBL" id="RPH27259.1"/>
    </source>
</evidence>
<name>A0A3N5DY22_9ENTR</name>
<dbReference type="PRINTS" id="PR00344">
    <property type="entry name" value="BCTRLSENSOR"/>
</dbReference>
<dbReference type="CDD" id="cd17546">
    <property type="entry name" value="REC_hyHK_CKI1_RcsC-like"/>
    <property type="match status" value="1"/>
</dbReference>
<dbReference type="InterPro" id="IPR004105">
    <property type="entry name" value="CheA-like_dim"/>
</dbReference>
<dbReference type="Gene3D" id="1.10.287.560">
    <property type="entry name" value="Histidine kinase CheA-like, homodimeric domain"/>
    <property type="match status" value="1"/>
</dbReference>
<dbReference type="RefSeq" id="WP_124024223.1">
    <property type="nucleotide sequence ID" value="NZ_RPOH01000040.1"/>
</dbReference>
<keyword evidence="6" id="KW-0808">Transferase</keyword>
<dbReference type="SMART" id="SM01231">
    <property type="entry name" value="H-kinase_dim"/>
    <property type="match status" value="1"/>
</dbReference>
<dbReference type="CDD" id="cd00088">
    <property type="entry name" value="HPT"/>
    <property type="match status" value="1"/>
</dbReference>
<dbReference type="InterPro" id="IPR004358">
    <property type="entry name" value="Sig_transdc_His_kin-like_C"/>
</dbReference>
<evidence type="ECO:0000259" key="13">
    <source>
        <dbReference type="PROSITE" id="PS50110"/>
    </source>
</evidence>
<evidence type="ECO:0000256" key="10">
    <source>
        <dbReference type="PROSITE-ProRule" id="PRU00110"/>
    </source>
</evidence>
<evidence type="ECO:0000256" key="5">
    <source>
        <dbReference type="ARBA" id="ARBA00022553"/>
    </source>
</evidence>
<keyword evidence="17" id="KW-1185">Reference proteome</keyword>
<keyword evidence="4" id="KW-0145">Chemotaxis</keyword>
<evidence type="ECO:0000256" key="4">
    <source>
        <dbReference type="ARBA" id="ARBA00022500"/>
    </source>
</evidence>
<evidence type="ECO:0000256" key="3">
    <source>
        <dbReference type="ARBA" id="ARBA00021495"/>
    </source>
</evidence>
<dbReference type="Pfam" id="PF02518">
    <property type="entry name" value="HATPase_c"/>
    <property type="match status" value="1"/>
</dbReference>
<dbReference type="PROSITE" id="PS50110">
    <property type="entry name" value="RESPONSE_REGULATORY"/>
    <property type="match status" value="1"/>
</dbReference>
<dbReference type="SUPFAM" id="SSF52172">
    <property type="entry name" value="CheY-like"/>
    <property type="match status" value="1"/>
</dbReference>
<dbReference type="Gene3D" id="3.40.50.2300">
    <property type="match status" value="1"/>
</dbReference>
<dbReference type="Gene3D" id="2.30.30.40">
    <property type="entry name" value="SH3 Domains"/>
    <property type="match status" value="1"/>
</dbReference>
<dbReference type="PROSITE" id="PS50851">
    <property type="entry name" value="CHEW"/>
    <property type="match status" value="1"/>
</dbReference>
<evidence type="ECO:0000259" key="15">
    <source>
        <dbReference type="PROSITE" id="PS50894"/>
    </source>
</evidence>
<evidence type="ECO:0000259" key="14">
    <source>
        <dbReference type="PROSITE" id="PS50851"/>
    </source>
</evidence>
<keyword evidence="7 16" id="KW-0418">Kinase</keyword>
<dbReference type="GO" id="GO:0000155">
    <property type="term" value="F:phosphorelay sensor kinase activity"/>
    <property type="evidence" value="ECO:0007669"/>
    <property type="project" value="InterPro"/>
</dbReference>
<dbReference type="SUPFAM" id="SSF50341">
    <property type="entry name" value="CheW-like"/>
    <property type="match status" value="1"/>
</dbReference>
<evidence type="ECO:0000256" key="6">
    <source>
        <dbReference type="ARBA" id="ARBA00022679"/>
    </source>
</evidence>
<evidence type="ECO:0000256" key="7">
    <source>
        <dbReference type="ARBA" id="ARBA00022777"/>
    </source>
</evidence>
<dbReference type="Proteomes" id="UP000268615">
    <property type="component" value="Unassembled WGS sequence"/>
</dbReference>
<dbReference type="PROSITE" id="PS50894">
    <property type="entry name" value="HPT"/>
    <property type="match status" value="1"/>
</dbReference>
<organism evidence="16 17">
    <name type="scientific">Buttiauxella warmboldiae</name>
    <dbReference type="NCBI Taxonomy" id="82993"/>
    <lineage>
        <taxon>Bacteria</taxon>
        <taxon>Pseudomonadati</taxon>
        <taxon>Pseudomonadota</taxon>
        <taxon>Gammaproteobacteria</taxon>
        <taxon>Enterobacterales</taxon>
        <taxon>Enterobacteriaceae</taxon>
        <taxon>Buttiauxella</taxon>
    </lineage>
</organism>
<dbReference type="SMART" id="SM00073">
    <property type="entry name" value="HPT"/>
    <property type="match status" value="1"/>
</dbReference>
<dbReference type="InterPro" id="IPR037006">
    <property type="entry name" value="CheA-like_homodim_sf"/>
</dbReference>
<dbReference type="SUPFAM" id="SSF55874">
    <property type="entry name" value="ATPase domain of HSP90 chaperone/DNA topoisomerase II/histidine kinase"/>
    <property type="match status" value="1"/>
</dbReference>
<feature type="domain" description="Histidine kinase" evidence="12">
    <location>
        <begin position="162"/>
        <end position="434"/>
    </location>
</feature>
<dbReference type="InterPro" id="IPR002545">
    <property type="entry name" value="CheW-lke_dom"/>
</dbReference>
<evidence type="ECO:0000256" key="1">
    <source>
        <dbReference type="ARBA" id="ARBA00000085"/>
    </source>
</evidence>
<keyword evidence="5 11" id="KW-0597">Phosphoprotein</keyword>
<evidence type="ECO:0000256" key="11">
    <source>
        <dbReference type="PROSITE-ProRule" id="PRU00169"/>
    </source>
</evidence>
<dbReference type="InterPro" id="IPR011006">
    <property type="entry name" value="CheY-like_superfamily"/>
</dbReference>
<sequence>MAIDLKKFVLRFIDEANGHLQTVKEGAFLLIAGQNSEAQIGEMFRAAHTLKGGARMLKLPSIADVTHQLEEILSELRDRKLEPDQNLGALILQACDYIANLLDRLAASDGNNQLPPADGALCEQLARASRGEMASDRVVAPTPAVEKTLTLPTLDALDGGLKQAGSVRVKLEKLDDLINILGEVVASHDRLEQQVHSLVKLGPHLAQMDAEQLRQQVLQFSHRLKEDFQVQHLQMYELYDVATTIRMLPMSMLFEPVSTQVRELAASLNKQVDCRILGGEVEIDRQLIDRLSEPLTHLLRNAIDHGIGEAAERLALGKSARGAITLTTQQDGRGILLRVEDDGRGLNYSAIRAKAVARGLVDAEVVEQLSEQECNELIFHPGFSTSKIVTELSGRGVGLDIVRKTIVTDLQGTLQVHSRPGMGTSFIIRLPISLAMMRILQFELQGHLFGLAAQYVVEVVNYSRNEIRDIAGRPAIILHNEFIPVISAAELLRIQERPGSQPLSAPAGNSLLLIIIQNQFGKMAMLADSLLDERNMMIKPLPKHMQQHSLVSGMVLSQDNQLVSVLQVPVLMEMAQKQKQTRTAAPEPETRRNAWHVLVVDDSLNTREIEKNVLEAHGYQVTLAEDGLSGLQKARLTQFDAVLTDVEMPVMDGFSLTKALRAEENYQHTPIIIVTSRAKEEDRRRGIQVGADAYIAKGDFEQDSLIETLKMLLC</sequence>
<comment type="caution">
    <text evidence="16">The sequence shown here is derived from an EMBL/GenBank/DDBJ whole genome shotgun (WGS) entry which is preliminary data.</text>
</comment>